<protein>
    <recommendedName>
        <fullName evidence="1">Carbohydrate kinase FGGY N-terminal domain-containing protein</fullName>
    </recommendedName>
</protein>
<comment type="caution">
    <text evidence="2">The sequence shown here is derived from an EMBL/GenBank/DDBJ whole genome shotgun (WGS) entry which is preliminary data.</text>
</comment>
<dbReference type="InterPro" id="IPR018484">
    <property type="entry name" value="FGGY_N"/>
</dbReference>
<reference evidence="2" key="1">
    <citation type="submission" date="2024-05" db="EMBL/GenBank/DDBJ databases">
        <authorList>
            <person name="Jung D.-H."/>
        </authorList>
    </citation>
    <scope>NUCLEOTIDE SEQUENCE</scope>
    <source>
        <strain evidence="2">JA-25</strain>
    </source>
</reference>
<dbReference type="InterPro" id="IPR043129">
    <property type="entry name" value="ATPase_NBD"/>
</dbReference>
<accession>A0ABX0Q9U2</accession>
<dbReference type="SUPFAM" id="SSF53067">
    <property type="entry name" value="Actin-like ATPase domain"/>
    <property type="match status" value="1"/>
</dbReference>
<keyword evidence="3" id="KW-1185">Reference proteome</keyword>
<proteinExistence type="predicted"/>
<gene>
    <name evidence="2" type="ORF">F7231_00680</name>
</gene>
<name>A0ABX0Q9U2_9BACT</name>
<feature type="domain" description="Carbohydrate kinase FGGY N-terminal" evidence="1">
    <location>
        <begin position="7"/>
        <end position="54"/>
    </location>
</feature>
<evidence type="ECO:0000313" key="3">
    <source>
        <dbReference type="Proteomes" id="UP000606008"/>
    </source>
</evidence>
<dbReference type="Pfam" id="PF00370">
    <property type="entry name" value="FGGY_N"/>
    <property type="match status" value="1"/>
</dbReference>
<dbReference type="RefSeq" id="WP_166690550.1">
    <property type="nucleotide sequence ID" value="NZ_WAEL01000001.1"/>
</dbReference>
<evidence type="ECO:0000313" key="2">
    <source>
        <dbReference type="EMBL" id="NID08671.1"/>
    </source>
</evidence>
<dbReference type="Proteomes" id="UP000606008">
    <property type="component" value="Unassembled WGS sequence"/>
</dbReference>
<organism evidence="2 3">
    <name type="scientific">Fibrivirga algicola</name>
    <dbReference type="NCBI Taxonomy" id="2950420"/>
    <lineage>
        <taxon>Bacteria</taxon>
        <taxon>Pseudomonadati</taxon>
        <taxon>Bacteroidota</taxon>
        <taxon>Cytophagia</taxon>
        <taxon>Cytophagales</taxon>
        <taxon>Spirosomataceae</taxon>
        <taxon>Fibrivirga</taxon>
    </lineage>
</organism>
<sequence length="76" mass="8519">MSLTPLLVGVDVGTTNLKVLAIDPDTMELVAHAARPVETNVPRPGYAEQNPDYLRNQDRKFSLHVEKIISRSFLKM</sequence>
<dbReference type="EMBL" id="WAEL01000001">
    <property type="protein sequence ID" value="NID08671.1"/>
    <property type="molecule type" value="Genomic_DNA"/>
</dbReference>
<evidence type="ECO:0000259" key="1">
    <source>
        <dbReference type="Pfam" id="PF00370"/>
    </source>
</evidence>
<dbReference type="Gene3D" id="3.30.420.40">
    <property type="match status" value="1"/>
</dbReference>